<keyword evidence="1" id="KW-0472">Membrane</keyword>
<feature type="transmembrane region" description="Helical" evidence="1">
    <location>
        <begin position="16"/>
        <end position="34"/>
    </location>
</feature>
<evidence type="ECO:0000256" key="1">
    <source>
        <dbReference type="SAM" id="Phobius"/>
    </source>
</evidence>
<reference evidence="3" key="1">
    <citation type="submission" date="2016-06" db="EMBL/GenBank/DDBJ databases">
        <authorList>
            <person name="Varghese N."/>
            <person name="Submissions Spin"/>
        </authorList>
    </citation>
    <scope>NUCLEOTIDE SEQUENCE [LARGE SCALE GENOMIC DNA]</scope>
    <source>
        <strain evidence="3">DSM 43909</strain>
    </source>
</reference>
<name>A0A1C4YGP5_MICVI</name>
<dbReference type="Proteomes" id="UP000198242">
    <property type="component" value="Chromosome I"/>
</dbReference>
<evidence type="ECO:0000313" key="2">
    <source>
        <dbReference type="EMBL" id="SCF19902.1"/>
    </source>
</evidence>
<sequence length="251" mass="27694">MLAAIDAIVVRRRRPILVGVVTAAVGLVLALLLQQRNPRTLASLVTVFGLVLLVPLVMSSRIWGRSRPAMLVVDPQRRAFRAPSSAPEVYLAATHAVLPCLQAMLWSWSYSGEGRALYLSACVAWTFLAAVRVADAWRGTRLHLRPEGIEERGTVSSLVVPWDAVDAGRLHRPPLRAQHLALPFAQPGLVRRRGLGWNKRLSIDSVHPWFIADALRHYVEHPEHRAAIGTPDEYQRLLASLAGGTYPADNP</sequence>
<dbReference type="OrthoDB" id="3405898at2"/>
<evidence type="ECO:0000313" key="3">
    <source>
        <dbReference type="Proteomes" id="UP000198242"/>
    </source>
</evidence>
<organism evidence="2 3">
    <name type="scientific">Micromonospora viridifaciens</name>
    <dbReference type="NCBI Taxonomy" id="1881"/>
    <lineage>
        <taxon>Bacteria</taxon>
        <taxon>Bacillati</taxon>
        <taxon>Actinomycetota</taxon>
        <taxon>Actinomycetes</taxon>
        <taxon>Micromonosporales</taxon>
        <taxon>Micromonosporaceae</taxon>
        <taxon>Micromonospora</taxon>
    </lineage>
</organism>
<gene>
    <name evidence="2" type="ORF">GA0074695_4265</name>
</gene>
<keyword evidence="1" id="KW-0812">Transmembrane</keyword>
<dbReference type="AlphaFoldDB" id="A0A1C4YGP5"/>
<evidence type="ECO:0008006" key="4">
    <source>
        <dbReference type="Google" id="ProtNLM"/>
    </source>
</evidence>
<accession>A0A1C4YGP5</accession>
<dbReference type="RefSeq" id="WP_089007805.1">
    <property type="nucleotide sequence ID" value="NZ_LT607411.1"/>
</dbReference>
<proteinExistence type="predicted"/>
<feature type="transmembrane region" description="Helical" evidence="1">
    <location>
        <begin position="40"/>
        <end position="58"/>
    </location>
</feature>
<keyword evidence="1" id="KW-1133">Transmembrane helix</keyword>
<protein>
    <recommendedName>
        <fullName evidence="4">PH domain-containing protein</fullName>
    </recommendedName>
</protein>
<keyword evidence="3" id="KW-1185">Reference proteome</keyword>
<dbReference type="EMBL" id="LT607411">
    <property type="protein sequence ID" value="SCF19902.1"/>
    <property type="molecule type" value="Genomic_DNA"/>
</dbReference>